<name>B4MA64_DROVI</name>
<dbReference type="PROSITE" id="PS51231">
    <property type="entry name" value="DAD"/>
    <property type="match status" value="1"/>
</dbReference>
<organism evidence="6 7">
    <name type="scientific">Drosophila virilis</name>
    <name type="common">Fruit fly</name>
    <dbReference type="NCBI Taxonomy" id="7244"/>
    <lineage>
        <taxon>Eukaryota</taxon>
        <taxon>Metazoa</taxon>
        <taxon>Ecdysozoa</taxon>
        <taxon>Arthropoda</taxon>
        <taxon>Hexapoda</taxon>
        <taxon>Insecta</taxon>
        <taxon>Pterygota</taxon>
        <taxon>Neoptera</taxon>
        <taxon>Endopterygota</taxon>
        <taxon>Diptera</taxon>
        <taxon>Brachycera</taxon>
        <taxon>Muscomorpha</taxon>
        <taxon>Ephydroidea</taxon>
        <taxon>Drosophilidae</taxon>
        <taxon>Drosophila</taxon>
    </lineage>
</organism>
<dbReference type="SMART" id="SM01139">
    <property type="entry name" value="Drf_FH3"/>
    <property type="match status" value="1"/>
</dbReference>
<dbReference type="Proteomes" id="UP000008792">
    <property type="component" value="Unassembled WGS sequence"/>
</dbReference>
<dbReference type="SMART" id="SM01140">
    <property type="entry name" value="Drf_GBD"/>
    <property type="match status" value="1"/>
</dbReference>
<dbReference type="InterPro" id="IPR010472">
    <property type="entry name" value="FH3_dom"/>
</dbReference>
<dbReference type="InterPro" id="IPR011989">
    <property type="entry name" value="ARM-like"/>
</dbReference>
<dbReference type="InterPro" id="IPR014767">
    <property type="entry name" value="DAD_dom"/>
</dbReference>
<dbReference type="STRING" id="7244.B4MA64"/>
<dbReference type="SMART" id="SM00498">
    <property type="entry name" value="FH2"/>
    <property type="match status" value="1"/>
</dbReference>
<dbReference type="OrthoDB" id="1104827at2759"/>
<dbReference type="HOGENOM" id="CLU_002356_1_1_1"/>
<dbReference type="InParanoid" id="B4MA64"/>
<dbReference type="FunFam" id="1.25.10.10:FF:000800">
    <property type="entry name" value="Disheveled-associated activator of morphogenesis"/>
    <property type="match status" value="1"/>
</dbReference>
<dbReference type="InterPro" id="IPR010473">
    <property type="entry name" value="GTPase-bd"/>
</dbReference>
<feature type="domain" description="DAD" evidence="3">
    <location>
        <begin position="1085"/>
        <end position="1116"/>
    </location>
</feature>
<proteinExistence type="predicted"/>
<dbReference type="PROSITE" id="PS51444">
    <property type="entry name" value="FH2"/>
    <property type="match status" value="1"/>
</dbReference>
<dbReference type="GO" id="GO:0030838">
    <property type="term" value="P:positive regulation of actin filament polymerization"/>
    <property type="evidence" value="ECO:0007669"/>
    <property type="project" value="TreeGrafter"/>
</dbReference>
<evidence type="ECO:0000259" key="5">
    <source>
        <dbReference type="PROSITE" id="PS51444"/>
    </source>
</evidence>
<dbReference type="PANTHER" id="PTHR45725">
    <property type="entry name" value="FORMIN HOMOLOGY 2 FAMILY MEMBER"/>
    <property type="match status" value="1"/>
</dbReference>
<dbReference type="FunCoup" id="B4MA64">
    <property type="interactions" value="342"/>
</dbReference>
<accession>B4MA64</accession>
<dbReference type="InterPro" id="IPR015425">
    <property type="entry name" value="FH2_Formin"/>
</dbReference>
<evidence type="ECO:0000259" key="4">
    <source>
        <dbReference type="PROSITE" id="PS51232"/>
    </source>
</evidence>
<dbReference type="Gene3D" id="1.25.10.10">
    <property type="entry name" value="Leucine-rich Repeat Variant"/>
    <property type="match status" value="1"/>
</dbReference>
<dbReference type="FunFam" id="1.20.58.2220:FF:000009">
    <property type="entry name" value="Disheveled-associated activator of morphogenesis"/>
    <property type="match status" value="1"/>
</dbReference>
<feature type="domain" description="GBD/FH3" evidence="4">
    <location>
        <begin position="38"/>
        <end position="424"/>
    </location>
</feature>
<feature type="region of interest" description="Disordered" evidence="2">
    <location>
        <begin position="1025"/>
        <end position="1088"/>
    </location>
</feature>
<dbReference type="GO" id="GO:0030036">
    <property type="term" value="P:actin cytoskeleton organization"/>
    <property type="evidence" value="ECO:0007669"/>
    <property type="project" value="InterPro"/>
</dbReference>
<dbReference type="InterPro" id="IPR014768">
    <property type="entry name" value="GBD/FH3_dom"/>
</dbReference>
<dbReference type="PROSITE" id="PS51232">
    <property type="entry name" value="GBD_FH3"/>
    <property type="match status" value="1"/>
</dbReference>
<dbReference type="InterPro" id="IPR016024">
    <property type="entry name" value="ARM-type_fold"/>
</dbReference>
<sequence length="1167" mass="130827">MPVFRGRRVWCGCFKDDEPPEICVVEGAFTLQTLTPTQPMPSVDELDTKFAELVEELDLTAPNKEAMLSLPAQKKWQIYCSRKLPLDANDGPDATTITQPPTAEHYIERLKELVVHVSLSPEDSPSHELSTRLDNHAAFVDALKTALRTSTHSFVLRFVELDGLPALLNLLLQLDIRVANSSLHTSLIGCIKALMNNSMGRAHVLAHPTAIDTIARSLAADNIRTKISALEILGAVCLVPGGHRKVLQAMLHFQEFATERTRFQSIVNDLDRSTYAYRDNVNLKTALMSFVNAVLNYGPGQENLEFRLHLRYEFLMLGIQPVIDKLRTHENETLDRHLDFFEMVRAEDEKEFARRFNEEHVDTKSAGSMFELLRRKLSHSPAYPHMLSLLQHMLLLPYTGHCTEHWLLIDRVVQQIVLQVESRPNSDLIADPDDPGKQLKLATESPVHDPDVAPLHIDVNKLVRLLVKEEQLTQARKRADELERENFEVQSRLAKKEQELDLRMQEKEDLETGLARMRERLEKESAQHSQAVQRAQTAEMRAEDLQHRLQSEQQERARLERLVTEGSIPDDQKVAGLTGCNGAVSPPPPPPPMLKAVPPPPPPMAPAMLPPPPPPCPGAPPPPPSMTPAMAPAPPKVELPKKNVPQPANPLKSFNWSKLPDAKLQGTVWSELDESKLYNNMELESIDKLFSAYQKNGVSATDGSYEDLRVTGKNKQKVLSVIDGRRAQNCTILLSKLKMSDMDISKAILSMDSNEQLALDMVEQLLKFTPSAEERALLDEHSEDIESLARADRFLYEISKIPHYEQRLKSLHYKKRFMLTVNDLIPRITSVMEASREVARSRRLRKLLELVLALGNYMNRGARGNASGFRLASLNRLADTKSSAAKGTTLLHYLVQVIEKKFKDLLKLEDDIPHVREASKVSLGEMDKDIQMLRTGLADVAREIEFHRSSGPAQQGDRFLPVMREFHASASVRFAELEDKFQDMKTRFDRAVRLFGEDGSVLQPDEFFGIFDSFLAAFAEARNDNESFRRRQEEEEKRAKQEAELKKRTIERKNKTGLMSSVARNLGLKSSSNGSANGSDPLAKSDNKGEFDDLISALRTGDVFGEDMAKFKRSRKARVSNGAAAGVGAGAGGGPGAGNAAAAGQTSPPRLQREESGRERERTVRRQ</sequence>
<dbReference type="eggNOG" id="KOG1922">
    <property type="taxonomic scope" value="Eukaryota"/>
</dbReference>
<dbReference type="SUPFAM" id="SSF48371">
    <property type="entry name" value="ARM repeat"/>
    <property type="match status" value="1"/>
</dbReference>
<dbReference type="SUPFAM" id="SSF101447">
    <property type="entry name" value="Formin homology 2 domain (FH2 domain)"/>
    <property type="match status" value="1"/>
</dbReference>
<dbReference type="AlphaFoldDB" id="B4MA64"/>
<dbReference type="FunFam" id="1.10.238.150:FF:000004">
    <property type="entry name" value="Blast:Disheveled-associated activator of morphogenesis 1"/>
    <property type="match status" value="1"/>
</dbReference>
<feature type="compositionally biased region" description="Gly residues" evidence="2">
    <location>
        <begin position="1125"/>
        <end position="1137"/>
    </location>
</feature>
<evidence type="ECO:0000259" key="3">
    <source>
        <dbReference type="PROSITE" id="PS51231"/>
    </source>
</evidence>
<feature type="compositionally biased region" description="Basic and acidic residues" evidence="2">
    <location>
        <begin position="1025"/>
        <end position="1054"/>
    </location>
</feature>
<gene>
    <name evidence="6" type="primary">Dvir\GJ15849</name>
    <name evidence="6" type="ORF">Dvir_GJ15849</name>
</gene>
<evidence type="ECO:0000313" key="7">
    <source>
        <dbReference type="Proteomes" id="UP000008792"/>
    </source>
</evidence>
<dbReference type="Pfam" id="PF06367">
    <property type="entry name" value="Drf_FH3"/>
    <property type="match status" value="1"/>
</dbReference>
<dbReference type="InterPro" id="IPR042201">
    <property type="entry name" value="FH2_Formin_sf"/>
</dbReference>
<dbReference type="GO" id="GO:0003779">
    <property type="term" value="F:actin binding"/>
    <property type="evidence" value="ECO:0007669"/>
    <property type="project" value="InterPro"/>
</dbReference>
<feature type="compositionally biased region" description="Basic and acidic residues" evidence="2">
    <location>
        <begin position="1151"/>
        <end position="1167"/>
    </location>
</feature>
<dbReference type="PANTHER" id="PTHR45725:SF1">
    <property type="entry name" value="DISHEVELLED ASSOCIATED ACTIVATOR OF MORPHOGENESIS, ISOFORM D"/>
    <property type="match status" value="1"/>
</dbReference>
<dbReference type="InterPro" id="IPR051425">
    <property type="entry name" value="Formin_Homology"/>
</dbReference>
<keyword evidence="7" id="KW-1185">Reference proteome</keyword>
<feature type="compositionally biased region" description="Polar residues" evidence="2">
    <location>
        <begin position="1057"/>
        <end position="1078"/>
    </location>
</feature>
<dbReference type="Pfam" id="PF06371">
    <property type="entry name" value="Drf_GBD"/>
    <property type="match status" value="1"/>
</dbReference>
<dbReference type="EMBL" id="CH940655">
    <property type="protein sequence ID" value="EDW66123.2"/>
    <property type="molecule type" value="Genomic_DNA"/>
</dbReference>
<dbReference type="Pfam" id="PF02181">
    <property type="entry name" value="FH2"/>
    <property type="match status" value="1"/>
</dbReference>
<evidence type="ECO:0000256" key="1">
    <source>
        <dbReference type="SAM" id="Coils"/>
    </source>
</evidence>
<dbReference type="GO" id="GO:0031267">
    <property type="term" value="F:small GTPase binding"/>
    <property type="evidence" value="ECO:0007669"/>
    <property type="project" value="InterPro"/>
</dbReference>
<evidence type="ECO:0000313" key="6">
    <source>
        <dbReference type="EMBL" id="EDW66123.2"/>
    </source>
</evidence>
<dbReference type="Gene3D" id="1.20.58.2220">
    <property type="entry name" value="Formin, FH2 domain"/>
    <property type="match status" value="1"/>
</dbReference>
<feature type="domain" description="FH2" evidence="5">
    <location>
        <begin position="641"/>
        <end position="1044"/>
    </location>
</feature>
<dbReference type="KEGG" id="dvi:6634834"/>
<evidence type="ECO:0000256" key="2">
    <source>
        <dbReference type="SAM" id="MobiDB-lite"/>
    </source>
</evidence>
<keyword evidence="1" id="KW-0175">Coiled coil</keyword>
<feature type="coiled-coil region" evidence="1">
    <location>
        <begin position="465"/>
        <end position="562"/>
    </location>
</feature>
<dbReference type="Gene3D" id="1.10.238.150">
    <property type="entry name" value="Formin, FH3 diaphanous domain"/>
    <property type="match status" value="1"/>
</dbReference>
<reference evidence="6 7" key="1">
    <citation type="journal article" date="2007" name="Nature">
        <title>Evolution of genes and genomes on the Drosophila phylogeny.</title>
        <authorList>
            <consortium name="Drosophila 12 Genomes Consortium"/>
            <person name="Clark A.G."/>
            <person name="Eisen M.B."/>
            <person name="Smith D.R."/>
            <person name="Bergman C.M."/>
            <person name="Oliver B."/>
            <person name="Markow T.A."/>
            <person name="Kaufman T.C."/>
            <person name="Kellis M."/>
            <person name="Gelbart W."/>
            <person name="Iyer V.N."/>
            <person name="Pollard D.A."/>
            <person name="Sackton T.B."/>
            <person name="Larracuente A.M."/>
            <person name="Singh N.D."/>
            <person name="Abad J.P."/>
            <person name="Abt D.N."/>
            <person name="Adryan B."/>
            <person name="Aguade M."/>
            <person name="Akashi H."/>
            <person name="Anderson W.W."/>
            <person name="Aquadro C.F."/>
            <person name="Ardell D.H."/>
            <person name="Arguello R."/>
            <person name="Artieri C.G."/>
            <person name="Barbash D.A."/>
            <person name="Barker D."/>
            <person name="Barsanti P."/>
            <person name="Batterham P."/>
            <person name="Batzoglou S."/>
            <person name="Begun D."/>
            <person name="Bhutkar A."/>
            <person name="Blanco E."/>
            <person name="Bosak S.A."/>
            <person name="Bradley R.K."/>
            <person name="Brand A.D."/>
            <person name="Brent M.R."/>
            <person name="Brooks A.N."/>
            <person name="Brown R.H."/>
            <person name="Butlin R.K."/>
            <person name="Caggese C."/>
            <person name="Calvi B.R."/>
            <person name="Bernardo de Carvalho A."/>
            <person name="Caspi A."/>
            <person name="Castrezana S."/>
            <person name="Celniker S.E."/>
            <person name="Chang J.L."/>
            <person name="Chapple C."/>
            <person name="Chatterji S."/>
            <person name="Chinwalla A."/>
            <person name="Civetta A."/>
            <person name="Clifton S.W."/>
            <person name="Comeron J.M."/>
            <person name="Costello J.C."/>
            <person name="Coyne J.A."/>
            <person name="Daub J."/>
            <person name="David R.G."/>
            <person name="Delcher A.L."/>
            <person name="Delehaunty K."/>
            <person name="Do C.B."/>
            <person name="Ebling H."/>
            <person name="Edwards K."/>
            <person name="Eickbush T."/>
            <person name="Evans J.D."/>
            <person name="Filipski A."/>
            <person name="Findeiss S."/>
            <person name="Freyhult E."/>
            <person name="Fulton L."/>
            <person name="Fulton R."/>
            <person name="Garcia A.C."/>
            <person name="Gardiner A."/>
            <person name="Garfield D.A."/>
            <person name="Garvin B.E."/>
            <person name="Gibson G."/>
            <person name="Gilbert D."/>
            <person name="Gnerre S."/>
            <person name="Godfrey J."/>
            <person name="Good R."/>
            <person name="Gotea V."/>
            <person name="Gravely B."/>
            <person name="Greenberg A.J."/>
            <person name="Griffiths-Jones S."/>
            <person name="Gross S."/>
            <person name="Guigo R."/>
            <person name="Gustafson E.A."/>
            <person name="Haerty W."/>
            <person name="Hahn M.W."/>
            <person name="Halligan D.L."/>
            <person name="Halpern A.L."/>
            <person name="Halter G.M."/>
            <person name="Han M.V."/>
            <person name="Heger A."/>
            <person name="Hillier L."/>
            <person name="Hinrichs A.S."/>
            <person name="Holmes I."/>
            <person name="Hoskins R.A."/>
            <person name="Hubisz M.J."/>
            <person name="Hultmark D."/>
            <person name="Huntley M.A."/>
            <person name="Jaffe D.B."/>
            <person name="Jagadeeshan S."/>
            <person name="Jeck W.R."/>
            <person name="Johnson J."/>
            <person name="Jones C.D."/>
            <person name="Jordan W.C."/>
            <person name="Karpen G.H."/>
            <person name="Kataoka E."/>
            <person name="Keightley P.D."/>
            <person name="Kheradpour P."/>
            <person name="Kirkness E.F."/>
            <person name="Koerich L.B."/>
            <person name="Kristiansen K."/>
            <person name="Kudrna D."/>
            <person name="Kulathinal R.J."/>
            <person name="Kumar S."/>
            <person name="Kwok R."/>
            <person name="Lander E."/>
            <person name="Langley C.H."/>
            <person name="Lapoint R."/>
            <person name="Lazzaro B.P."/>
            <person name="Lee S.J."/>
            <person name="Levesque L."/>
            <person name="Li R."/>
            <person name="Lin C.F."/>
            <person name="Lin M.F."/>
            <person name="Lindblad-Toh K."/>
            <person name="Llopart A."/>
            <person name="Long M."/>
            <person name="Low L."/>
            <person name="Lozovsky E."/>
            <person name="Lu J."/>
            <person name="Luo M."/>
            <person name="Machado C.A."/>
            <person name="Makalowski W."/>
            <person name="Marzo M."/>
            <person name="Matsuda M."/>
            <person name="Matzkin L."/>
            <person name="McAllister B."/>
            <person name="McBride C.S."/>
            <person name="McKernan B."/>
            <person name="McKernan K."/>
            <person name="Mendez-Lago M."/>
            <person name="Minx P."/>
            <person name="Mollenhauer M.U."/>
            <person name="Montooth K."/>
            <person name="Mount S.M."/>
            <person name="Mu X."/>
            <person name="Myers E."/>
            <person name="Negre B."/>
            <person name="Newfeld S."/>
            <person name="Nielsen R."/>
            <person name="Noor M.A."/>
            <person name="O'Grady P."/>
            <person name="Pachter L."/>
            <person name="Papaceit M."/>
            <person name="Parisi M.J."/>
            <person name="Parisi M."/>
            <person name="Parts L."/>
            <person name="Pedersen J.S."/>
            <person name="Pesole G."/>
            <person name="Phillippy A.M."/>
            <person name="Ponting C.P."/>
            <person name="Pop M."/>
            <person name="Porcelli D."/>
            <person name="Powell J.R."/>
            <person name="Prohaska S."/>
            <person name="Pruitt K."/>
            <person name="Puig M."/>
            <person name="Quesneville H."/>
            <person name="Ram K.R."/>
            <person name="Rand D."/>
            <person name="Rasmussen M.D."/>
            <person name="Reed L.K."/>
            <person name="Reenan R."/>
            <person name="Reily A."/>
            <person name="Remington K.A."/>
            <person name="Rieger T.T."/>
            <person name="Ritchie M.G."/>
            <person name="Robin C."/>
            <person name="Rogers Y.H."/>
            <person name="Rohde C."/>
            <person name="Rozas J."/>
            <person name="Rubenfield M.J."/>
            <person name="Ruiz A."/>
            <person name="Russo S."/>
            <person name="Salzberg S.L."/>
            <person name="Sanchez-Gracia A."/>
            <person name="Saranga D.J."/>
            <person name="Sato H."/>
            <person name="Schaeffer S.W."/>
            <person name="Schatz M.C."/>
            <person name="Schlenke T."/>
            <person name="Schwartz R."/>
            <person name="Segarra C."/>
            <person name="Singh R.S."/>
            <person name="Sirot L."/>
            <person name="Sirota M."/>
            <person name="Sisneros N.B."/>
            <person name="Smith C.D."/>
            <person name="Smith T.F."/>
            <person name="Spieth J."/>
            <person name="Stage D.E."/>
            <person name="Stark A."/>
            <person name="Stephan W."/>
            <person name="Strausberg R.L."/>
            <person name="Strempel S."/>
            <person name="Sturgill D."/>
            <person name="Sutton G."/>
            <person name="Sutton G.G."/>
            <person name="Tao W."/>
            <person name="Teichmann S."/>
            <person name="Tobari Y.N."/>
            <person name="Tomimura Y."/>
            <person name="Tsolas J.M."/>
            <person name="Valente V.L."/>
            <person name="Venter E."/>
            <person name="Venter J.C."/>
            <person name="Vicario S."/>
            <person name="Vieira F.G."/>
            <person name="Vilella A.J."/>
            <person name="Villasante A."/>
            <person name="Walenz B."/>
            <person name="Wang J."/>
            <person name="Wasserman M."/>
            <person name="Watts T."/>
            <person name="Wilson D."/>
            <person name="Wilson R.K."/>
            <person name="Wing R.A."/>
            <person name="Wolfner M.F."/>
            <person name="Wong A."/>
            <person name="Wong G.K."/>
            <person name="Wu C.I."/>
            <person name="Wu G."/>
            <person name="Yamamoto D."/>
            <person name="Yang H.P."/>
            <person name="Yang S.P."/>
            <person name="Yorke J.A."/>
            <person name="Yoshida K."/>
            <person name="Zdobnov E."/>
            <person name="Zhang P."/>
            <person name="Zhang Y."/>
            <person name="Zimin A.V."/>
            <person name="Baldwin J."/>
            <person name="Abdouelleil A."/>
            <person name="Abdulkadir J."/>
            <person name="Abebe A."/>
            <person name="Abera B."/>
            <person name="Abreu J."/>
            <person name="Acer S.C."/>
            <person name="Aftuck L."/>
            <person name="Alexander A."/>
            <person name="An P."/>
            <person name="Anderson E."/>
            <person name="Anderson S."/>
            <person name="Arachi H."/>
            <person name="Azer M."/>
            <person name="Bachantsang P."/>
            <person name="Barry A."/>
            <person name="Bayul T."/>
            <person name="Berlin A."/>
            <person name="Bessette D."/>
            <person name="Bloom T."/>
            <person name="Blye J."/>
            <person name="Boguslavskiy L."/>
            <person name="Bonnet C."/>
            <person name="Boukhgalter B."/>
            <person name="Bourzgui I."/>
            <person name="Brown A."/>
            <person name="Cahill P."/>
            <person name="Channer S."/>
            <person name="Cheshatsang Y."/>
            <person name="Chuda L."/>
            <person name="Citroen M."/>
            <person name="Collymore A."/>
            <person name="Cooke P."/>
            <person name="Costello M."/>
            <person name="D'Aco K."/>
            <person name="Daza R."/>
            <person name="De Haan G."/>
            <person name="DeGray S."/>
            <person name="DeMaso C."/>
            <person name="Dhargay N."/>
            <person name="Dooley K."/>
            <person name="Dooley E."/>
            <person name="Doricent M."/>
            <person name="Dorje P."/>
            <person name="Dorjee K."/>
            <person name="Dupes A."/>
            <person name="Elong R."/>
            <person name="Falk J."/>
            <person name="Farina A."/>
            <person name="Faro S."/>
            <person name="Ferguson D."/>
            <person name="Fisher S."/>
            <person name="Foley C.D."/>
            <person name="Franke A."/>
            <person name="Friedrich D."/>
            <person name="Gadbois L."/>
            <person name="Gearin G."/>
            <person name="Gearin C.R."/>
            <person name="Giannoukos G."/>
            <person name="Goode T."/>
            <person name="Graham J."/>
            <person name="Grandbois E."/>
            <person name="Grewal S."/>
            <person name="Gyaltsen K."/>
            <person name="Hafez N."/>
            <person name="Hagos B."/>
            <person name="Hall J."/>
            <person name="Henson C."/>
            <person name="Hollinger A."/>
            <person name="Honan T."/>
            <person name="Huard M.D."/>
            <person name="Hughes L."/>
            <person name="Hurhula B."/>
            <person name="Husby M.E."/>
            <person name="Kamat A."/>
            <person name="Kanga B."/>
            <person name="Kashin S."/>
            <person name="Khazanovich D."/>
            <person name="Kisner P."/>
            <person name="Lance K."/>
            <person name="Lara M."/>
            <person name="Lee W."/>
            <person name="Lennon N."/>
            <person name="Letendre F."/>
            <person name="LeVine R."/>
            <person name="Lipovsky A."/>
            <person name="Liu X."/>
            <person name="Liu J."/>
            <person name="Liu S."/>
            <person name="Lokyitsang T."/>
            <person name="Lokyitsang Y."/>
            <person name="Lubonja R."/>
            <person name="Lui A."/>
            <person name="MacDonald P."/>
            <person name="Magnisalis V."/>
            <person name="Maru K."/>
            <person name="Matthews C."/>
            <person name="McCusker W."/>
            <person name="McDonough S."/>
            <person name="Mehta T."/>
            <person name="Meldrim J."/>
            <person name="Meneus L."/>
            <person name="Mihai O."/>
            <person name="Mihalev A."/>
            <person name="Mihova T."/>
            <person name="Mittelman R."/>
            <person name="Mlenga V."/>
            <person name="Montmayeur A."/>
            <person name="Mulrain L."/>
            <person name="Navidi A."/>
            <person name="Naylor J."/>
            <person name="Negash T."/>
            <person name="Nguyen T."/>
            <person name="Nguyen N."/>
            <person name="Nicol R."/>
            <person name="Norbu C."/>
            <person name="Norbu N."/>
            <person name="Novod N."/>
            <person name="O'Neill B."/>
            <person name="Osman S."/>
            <person name="Markiewicz E."/>
            <person name="Oyono O.L."/>
            <person name="Patti C."/>
            <person name="Phunkhang P."/>
            <person name="Pierre F."/>
            <person name="Priest M."/>
            <person name="Raghuraman S."/>
            <person name="Rege F."/>
            <person name="Reyes R."/>
            <person name="Rise C."/>
            <person name="Rogov P."/>
            <person name="Ross K."/>
            <person name="Ryan E."/>
            <person name="Settipalli S."/>
            <person name="Shea T."/>
            <person name="Sherpa N."/>
            <person name="Shi L."/>
            <person name="Shih D."/>
            <person name="Sparrow T."/>
            <person name="Spaulding J."/>
            <person name="Stalker J."/>
            <person name="Stange-Thomann N."/>
            <person name="Stavropoulos S."/>
            <person name="Stone C."/>
            <person name="Strader C."/>
            <person name="Tesfaye S."/>
            <person name="Thomson T."/>
            <person name="Thoulutsang Y."/>
            <person name="Thoulutsang D."/>
            <person name="Topham K."/>
            <person name="Topping I."/>
            <person name="Tsamla T."/>
            <person name="Vassiliev H."/>
            <person name="Vo A."/>
            <person name="Wangchuk T."/>
            <person name="Wangdi T."/>
            <person name="Weiand M."/>
            <person name="Wilkinson J."/>
            <person name="Wilson A."/>
            <person name="Yadav S."/>
            <person name="Young G."/>
            <person name="Yu Q."/>
            <person name="Zembek L."/>
            <person name="Zhong D."/>
            <person name="Zimmer A."/>
            <person name="Zwirko Z."/>
            <person name="Jaffe D.B."/>
            <person name="Alvarez P."/>
            <person name="Brockman W."/>
            <person name="Butler J."/>
            <person name="Chin C."/>
            <person name="Gnerre S."/>
            <person name="Grabherr M."/>
            <person name="Kleber M."/>
            <person name="Mauceli E."/>
            <person name="MacCallum I."/>
        </authorList>
    </citation>
    <scope>NUCLEOTIDE SEQUENCE [LARGE SCALE GENOMIC DNA]</scope>
    <source>
        <strain evidence="7">Tucson 15010-1051.87</strain>
    </source>
</reference>
<evidence type="ECO:0008006" key="8">
    <source>
        <dbReference type="Google" id="ProtNLM"/>
    </source>
</evidence>
<protein>
    <recommendedName>
        <fullName evidence="8">Disheveled-associated activator of morphogenesis 1</fullName>
    </recommendedName>
</protein>
<feature type="region of interest" description="Disordered" evidence="2">
    <location>
        <begin position="1111"/>
        <end position="1167"/>
    </location>
</feature>